<organism evidence="2 3">
    <name type="scientific">Coregonus suidteri</name>
    <dbReference type="NCBI Taxonomy" id="861788"/>
    <lineage>
        <taxon>Eukaryota</taxon>
        <taxon>Metazoa</taxon>
        <taxon>Chordata</taxon>
        <taxon>Craniata</taxon>
        <taxon>Vertebrata</taxon>
        <taxon>Euteleostomi</taxon>
        <taxon>Actinopterygii</taxon>
        <taxon>Neopterygii</taxon>
        <taxon>Teleostei</taxon>
        <taxon>Protacanthopterygii</taxon>
        <taxon>Salmoniformes</taxon>
        <taxon>Salmonidae</taxon>
        <taxon>Coregoninae</taxon>
        <taxon>Coregonus</taxon>
    </lineage>
</organism>
<dbReference type="EMBL" id="JAGTTL010000006">
    <property type="protein sequence ID" value="KAK6321814.1"/>
    <property type="molecule type" value="Genomic_DNA"/>
</dbReference>
<gene>
    <name evidence="2" type="ORF">J4Q44_G00087900</name>
</gene>
<name>A0AAN8R1V7_9TELE</name>
<evidence type="ECO:0000256" key="1">
    <source>
        <dbReference type="SAM" id="MobiDB-lite"/>
    </source>
</evidence>
<feature type="compositionally biased region" description="Polar residues" evidence="1">
    <location>
        <begin position="1"/>
        <end position="17"/>
    </location>
</feature>
<proteinExistence type="predicted"/>
<dbReference type="AlphaFoldDB" id="A0AAN8R1V7"/>
<evidence type="ECO:0000313" key="3">
    <source>
        <dbReference type="Proteomes" id="UP001356427"/>
    </source>
</evidence>
<dbReference type="Proteomes" id="UP001356427">
    <property type="component" value="Unassembled WGS sequence"/>
</dbReference>
<accession>A0AAN8R1V7</accession>
<feature type="region of interest" description="Disordered" evidence="1">
    <location>
        <begin position="1"/>
        <end position="52"/>
    </location>
</feature>
<comment type="caution">
    <text evidence="2">The sequence shown here is derived from an EMBL/GenBank/DDBJ whole genome shotgun (WGS) entry which is preliminary data.</text>
</comment>
<evidence type="ECO:0000313" key="2">
    <source>
        <dbReference type="EMBL" id="KAK6321814.1"/>
    </source>
</evidence>
<feature type="non-terminal residue" evidence="2">
    <location>
        <position position="65"/>
    </location>
</feature>
<keyword evidence="3" id="KW-1185">Reference proteome</keyword>
<feature type="non-terminal residue" evidence="2">
    <location>
        <position position="1"/>
    </location>
</feature>
<sequence length="65" mass="6453">SGPTASSVSPGHTTIAASSGVPAPCNLNTATSTSQKRKRKAPPVTSVTPPMAPLSGTLSLSCINY</sequence>
<protein>
    <submittedName>
        <fullName evidence="2">Uncharacterized protein</fullName>
    </submittedName>
</protein>
<reference evidence="2 3" key="1">
    <citation type="submission" date="2021-04" db="EMBL/GenBank/DDBJ databases">
        <authorList>
            <person name="De Guttry C."/>
            <person name="Zahm M."/>
            <person name="Klopp C."/>
            <person name="Cabau C."/>
            <person name="Louis A."/>
            <person name="Berthelot C."/>
            <person name="Parey E."/>
            <person name="Roest Crollius H."/>
            <person name="Montfort J."/>
            <person name="Robinson-Rechavi M."/>
            <person name="Bucao C."/>
            <person name="Bouchez O."/>
            <person name="Gislard M."/>
            <person name="Lluch J."/>
            <person name="Milhes M."/>
            <person name="Lampietro C."/>
            <person name="Lopez Roques C."/>
            <person name="Donnadieu C."/>
            <person name="Braasch I."/>
            <person name="Desvignes T."/>
            <person name="Postlethwait J."/>
            <person name="Bobe J."/>
            <person name="Wedekind C."/>
            <person name="Guiguen Y."/>
        </authorList>
    </citation>
    <scope>NUCLEOTIDE SEQUENCE [LARGE SCALE GENOMIC DNA]</scope>
    <source>
        <strain evidence="2">Cs_M1</strain>
        <tissue evidence="2">Blood</tissue>
    </source>
</reference>